<dbReference type="PANTHER" id="PTHR13774:SF17">
    <property type="entry name" value="PHENAZINE BIOSYNTHESIS-LIKE DOMAIN-CONTAINING PROTEIN"/>
    <property type="match status" value="1"/>
</dbReference>
<dbReference type="Gene3D" id="3.10.310.10">
    <property type="entry name" value="Diaminopimelate Epimerase, Chain A, domain 1"/>
    <property type="match status" value="2"/>
</dbReference>
<accession>A0A381NLN8</accession>
<reference evidence="3" key="1">
    <citation type="submission" date="2018-05" db="EMBL/GenBank/DDBJ databases">
        <authorList>
            <person name="Lanie J.A."/>
            <person name="Ng W.-L."/>
            <person name="Kazmierczak K.M."/>
            <person name="Andrzejewski T.M."/>
            <person name="Davidsen T.M."/>
            <person name="Wayne K.J."/>
            <person name="Tettelin H."/>
            <person name="Glass J.I."/>
            <person name="Rusch D."/>
            <person name="Podicherti R."/>
            <person name="Tsui H.-C.T."/>
            <person name="Winkler M.E."/>
        </authorList>
    </citation>
    <scope>NUCLEOTIDE SEQUENCE</scope>
</reference>
<proteinExistence type="inferred from homology"/>
<name>A0A381NLN8_9ZZZZ</name>
<sequence length="228" mass="25305">MQHIAMENNLSETAFIVKEGERFAIRWFTPTAEVDLCGHATLATAFVIFRYLEPDTQEIEFDSRSGLLSVTRKGSKMRMDFPKDLPQSLSKQKGEIDGVIGGNTVAVMKGKDDILAILATQLEVEKIRPDFGLMSKLDCRGLIVSAVGENYDFVSRCFYPNYGVNEDPVTGSAHCLLAPYWSEVLHKKTLNARQLSQRGGSLTCKVGENRVYLSGTCVPYMIGEITLP</sequence>
<comment type="similarity">
    <text evidence="1">Belongs to the PhzF family.</text>
</comment>
<evidence type="ECO:0000313" key="3">
    <source>
        <dbReference type="EMBL" id="SUZ55522.1"/>
    </source>
</evidence>
<dbReference type="Pfam" id="PF02567">
    <property type="entry name" value="PhzC-PhzF"/>
    <property type="match status" value="1"/>
</dbReference>
<dbReference type="InterPro" id="IPR003719">
    <property type="entry name" value="Phenazine_PhzF-like"/>
</dbReference>
<dbReference type="PIRSF" id="PIRSF016184">
    <property type="entry name" value="PhzC_PhzF"/>
    <property type="match status" value="1"/>
</dbReference>
<evidence type="ECO:0000256" key="2">
    <source>
        <dbReference type="ARBA" id="ARBA00023235"/>
    </source>
</evidence>
<dbReference type="EMBL" id="UINC01000445">
    <property type="protein sequence ID" value="SUZ55522.1"/>
    <property type="molecule type" value="Genomic_DNA"/>
</dbReference>
<organism evidence="3">
    <name type="scientific">marine metagenome</name>
    <dbReference type="NCBI Taxonomy" id="408172"/>
    <lineage>
        <taxon>unclassified sequences</taxon>
        <taxon>metagenomes</taxon>
        <taxon>ecological metagenomes</taxon>
    </lineage>
</organism>
<gene>
    <name evidence="3" type="ORF">METZ01_LOCUS8376</name>
</gene>
<dbReference type="NCBIfam" id="TIGR00654">
    <property type="entry name" value="PhzF_family"/>
    <property type="match status" value="1"/>
</dbReference>
<dbReference type="GO" id="GO:0016853">
    <property type="term" value="F:isomerase activity"/>
    <property type="evidence" value="ECO:0007669"/>
    <property type="project" value="UniProtKB-KW"/>
</dbReference>
<dbReference type="AlphaFoldDB" id="A0A381NLN8"/>
<dbReference type="GO" id="GO:0005737">
    <property type="term" value="C:cytoplasm"/>
    <property type="evidence" value="ECO:0007669"/>
    <property type="project" value="TreeGrafter"/>
</dbReference>
<dbReference type="PANTHER" id="PTHR13774">
    <property type="entry name" value="PHENAZINE BIOSYNTHESIS PROTEIN"/>
    <property type="match status" value="1"/>
</dbReference>
<protein>
    <submittedName>
        <fullName evidence="3">Uncharacterized protein</fullName>
    </submittedName>
</protein>
<evidence type="ECO:0000256" key="1">
    <source>
        <dbReference type="ARBA" id="ARBA00008270"/>
    </source>
</evidence>
<dbReference type="SUPFAM" id="SSF54506">
    <property type="entry name" value="Diaminopimelate epimerase-like"/>
    <property type="match status" value="1"/>
</dbReference>
<keyword evidence="2" id="KW-0413">Isomerase</keyword>